<evidence type="ECO:0000313" key="2">
    <source>
        <dbReference type="Proteomes" id="UP000294530"/>
    </source>
</evidence>
<evidence type="ECO:0000313" key="1">
    <source>
        <dbReference type="EMBL" id="TDH74421.1"/>
    </source>
</evidence>
<comment type="caution">
    <text evidence="1">The sequence shown here is derived from an EMBL/GenBank/DDBJ whole genome shotgun (WGS) entry which is preliminary data.</text>
</comment>
<dbReference type="GeneID" id="94345258"/>
<accession>A0A976IMA5</accession>
<dbReference type="Proteomes" id="UP000294530">
    <property type="component" value="Unassembled WGS sequence"/>
</dbReference>
<dbReference type="KEGG" id="blac:94345258"/>
<dbReference type="RefSeq" id="XP_067823919.1">
    <property type="nucleotide sequence ID" value="XM_067959587.1"/>
</dbReference>
<keyword evidence="2" id="KW-1185">Reference proteome</keyword>
<dbReference type="AlphaFoldDB" id="A0A976IMA5"/>
<sequence length="148" mass="17189">MTPGGRLVLLADTNRVLEINRHTKALGCYEEYWNDSQTWMLLQPYKIGPSITKFCILQEMMDAAASDDQVTGRCQLMMLFVRWGMTIEELEEIVDLMYSSKRNANTIFEERDGERRQQIVELVMAGKSTDEIQDILRLMYGNDSLIPW</sequence>
<proteinExistence type="predicted"/>
<name>A0A976IMA5_BRELC</name>
<organism evidence="1 2">
    <name type="scientific">Bremia lactucae</name>
    <name type="common">Lettuce downy mildew</name>
    <dbReference type="NCBI Taxonomy" id="4779"/>
    <lineage>
        <taxon>Eukaryota</taxon>
        <taxon>Sar</taxon>
        <taxon>Stramenopiles</taxon>
        <taxon>Oomycota</taxon>
        <taxon>Peronosporomycetes</taxon>
        <taxon>Peronosporales</taxon>
        <taxon>Peronosporaceae</taxon>
        <taxon>Bremia</taxon>
    </lineage>
</organism>
<gene>
    <name evidence="1" type="ORF">CCR75_001484</name>
</gene>
<reference evidence="1 2" key="1">
    <citation type="journal article" date="2021" name="Genome Biol.">
        <title>AFLAP: assembly-free linkage analysis pipeline using k-mers from genome sequencing data.</title>
        <authorList>
            <person name="Fletcher K."/>
            <person name="Zhang L."/>
            <person name="Gil J."/>
            <person name="Han R."/>
            <person name="Cavanaugh K."/>
            <person name="Michelmore R."/>
        </authorList>
    </citation>
    <scope>NUCLEOTIDE SEQUENCE [LARGE SCALE GENOMIC DNA]</scope>
    <source>
        <strain evidence="1 2">SF5</strain>
    </source>
</reference>
<protein>
    <submittedName>
        <fullName evidence="1">Uncharacterized protein</fullName>
    </submittedName>
</protein>
<dbReference type="EMBL" id="SHOA02000011">
    <property type="protein sequence ID" value="TDH74421.1"/>
    <property type="molecule type" value="Genomic_DNA"/>
</dbReference>
<dbReference type="OrthoDB" id="95408at2759"/>